<dbReference type="PROSITE" id="PS51273">
    <property type="entry name" value="GATASE_TYPE_1"/>
    <property type="match status" value="1"/>
</dbReference>
<comment type="caution">
    <text evidence="1">The sequence shown here is derived from an EMBL/GenBank/DDBJ whole genome shotgun (WGS) entry which is preliminary data.</text>
</comment>
<dbReference type="GO" id="GO:0005829">
    <property type="term" value="C:cytosol"/>
    <property type="evidence" value="ECO:0007669"/>
    <property type="project" value="TreeGrafter"/>
</dbReference>
<dbReference type="InterPro" id="IPR029062">
    <property type="entry name" value="Class_I_gatase-like"/>
</dbReference>
<dbReference type="SUPFAM" id="SSF52317">
    <property type="entry name" value="Class I glutamine amidotransferase-like"/>
    <property type="match status" value="1"/>
</dbReference>
<dbReference type="Gene3D" id="3.40.50.880">
    <property type="match status" value="1"/>
</dbReference>
<accession>A0A9D2N2I4</accession>
<dbReference type="Proteomes" id="UP000823910">
    <property type="component" value="Unassembled WGS sequence"/>
</dbReference>
<dbReference type="GO" id="GO:0006598">
    <property type="term" value="P:polyamine catabolic process"/>
    <property type="evidence" value="ECO:0007669"/>
    <property type="project" value="TreeGrafter"/>
</dbReference>
<dbReference type="InterPro" id="IPR011697">
    <property type="entry name" value="Peptidase_C26"/>
</dbReference>
<dbReference type="AlphaFoldDB" id="A0A9D2N2I4"/>
<gene>
    <name evidence="1" type="ORF">H9704_12145</name>
</gene>
<dbReference type="PANTHER" id="PTHR43235">
    <property type="entry name" value="GLUTAMINE AMIDOTRANSFERASE PB2B2.05-RELATED"/>
    <property type="match status" value="1"/>
</dbReference>
<reference evidence="1" key="2">
    <citation type="submission" date="2021-04" db="EMBL/GenBank/DDBJ databases">
        <authorList>
            <person name="Gilroy R."/>
        </authorList>
    </citation>
    <scope>NUCLEOTIDE SEQUENCE</scope>
    <source>
        <strain evidence="1">CHK180-15479</strain>
    </source>
</reference>
<keyword evidence="1" id="KW-0378">Hydrolase</keyword>
<dbReference type="Pfam" id="PF07722">
    <property type="entry name" value="Peptidase_C26"/>
    <property type="match status" value="1"/>
</dbReference>
<reference evidence="1" key="1">
    <citation type="journal article" date="2021" name="PeerJ">
        <title>Extensive microbial diversity within the chicken gut microbiome revealed by metagenomics and culture.</title>
        <authorList>
            <person name="Gilroy R."/>
            <person name="Ravi A."/>
            <person name="Getino M."/>
            <person name="Pursley I."/>
            <person name="Horton D.L."/>
            <person name="Alikhan N.F."/>
            <person name="Baker D."/>
            <person name="Gharbi K."/>
            <person name="Hall N."/>
            <person name="Watson M."/>
            <person name="Adriaenssens E.M."/>
            <person name="Foster-Nyarko E."/>
            <person name="Jarju S."/>
            <person name="Secka A."/>
            <person name="Antonio M."/>
            <person name="Oren A."/>
            <person name="Chaudhuri R.R."/>
            <person name="La Ragione R."/>
            <person name="Hildebrand F."/>
            <person name="Pallen M.J."/>
        </authorList>
    </citation>
    <scope>NUCLEOTIDE SEQUENCE</scope>
    <source>
        <strain evidence="1">CHK180-15479</strain>
    </source>
</reference>
<dbReference type="FunFam" id="3.40.50.880:FF:000030">
    <property type="entry name" value="Gamma-glutamyl-gamma-aminobutyrate hydrolase PuuD"/>
    <property type="match status" value="1"/>
</dbReference>
<dbReference type="InterPro" id="IPR044668">
    <property type="entry name" value="PuuD-like"/>
</dbReference>
<organism evidence="1 2">
    <name type="scientific">Candidatus Enterocloster excrementipullorum</name>
    <dbReference type="NCBI Taxonomy" id="2838559"/>
    <lineage>
        <taxon>Bacteria</taxon>
        <taxon>Bacillati</taxon>
        <taxon>Bacillota</taxon>
        <taxon>Clostridia</taxon>
        <taxon>Lachnospirales</taxon>
        <taxon>Lachnospiraceae</taxon>
        <taxon>Enterocloster</taxon>
    </lineage>
</organism>
<dbReference type="GO" id="GO:0033969">
    <property type="term" value="F:gamma-glutamyl-gamma-aminobutyrate hydrolase activity"/>
    <property type="evidence" value="ECO:0007669"/>
    <property type="project" value="TreeGrafter"/>
</dbReference>
<dbReference type="EMBL" id="DWWT01000065">
    <property type="protein sequence ID" value="HJC06883.1"/>
    <property type="molecule type" value="Genomic_DNA"/>
</dbReference>
<protein>
    <submittedName>
        <fullName evidence="1">Gamma-glutamyl-gamma-aminobutyrate hydrolase family protein</fullName>
    </submittedName>
</protein>
<sequence length="249" mass="27761">MKKPFIGITCNYETDDAIGRVTHMGLPGQRWMFLAEHYTASVEKAGGIPLILPVCTEFETVKEMLDRVDGVLLTGGNDVDPQMYGARADAACGSIVPERDRQEIAIAKYIMGQGDKPLFGICRGMQVIQVAAGGALYQDVEKEGGFKHHYMDMYPLNCPAHPVCLRENSRLAKIFGMQRKIRVNSFHHQAVRQAAEGFEATAWSDDGVIEGMEKTGQAFVLGVQWHPEMMWDCGQQQELFSAFIRACRQ</sequence>
<proteinExistence type="predicted"/>
<evidence type="ECO:0000313" key="2">
    <source>
        <dbReference type="Proteomes" id="UP000823910"/>
    </source>
</evidence>
<dbReference type="PANTHER" id="PTHR43235:SF1">
    <property type="entry name" value="GLUTAMINE AMIDOTRANSFERASE PB2B2.05-RELATED"/>
    <property type="match status" value="1"/>
</dbReference>
<name>A0A9D2N2I4_9FIRM</name>
<evidence type="ECO:0000313" key="1">
    <source>
        <dbReference type="EMBL" id="HJC06883.1"/>
    </source>
</evidence>
<dbReference type="CDD" id="cd01745">
    <property type="entry name" value="GATase1_2"/>
    <property type="match status" value="1"/>
</dbReference>